<dbReference type="Gene3D" id="3.40.50.1010">
    <property type="entry name" value="5'-nuclease"/>
    <property type="match status" value="1"/>
</dbReference>
<gene>
    <name evidence="2" type="ORF">QLQ84_21515</name>
</gene>
<feature type="domain" description="PIN" evidence="1">
    <location>
        <begin position="2"/>
        <end position="115"/>
    </location>
</feature>
<dbReference type="InterPro" id="IPR002716">
    <property type="entry name" value="PIN_dom"/>
</dbReference>
<proteinExistence type="predicted"/>
<protein>
    <submittedName>
        <fullName evidence="2">PIN domain-containing protein</fullName>
    </submittedName>
</protein>
<accession>A0ABT6VQV9</accession>
<dbReference type="SUPFAM" id="SSF88723">
    <property type="entry name" value="PIN domain-like"/>
    <property type="match status" value="1"/>
</dbReference>
<comment type="caution">
    <text evidence="2">The sequence shown here is derived from an EMBL/GenBank/DDBJ whole genome shotgun (WGS) entry which is preliminary data.</text>
</comment>
<keyword evidence="3" id="KW-1185">Reference proteome</keyword>
<dbReference type="Pfam" id="PF13470">
    <property type="entry name" value="PIN_3"/>
    <property type="match status" value="1"/>
</dbReference>
<dbReference type="RefSeq" id="WP_282723785.1">
    <property type="nucleotide sequence ID" value="NZ_JASCQO010000055.1"/>
</dbReference>
<dbReference type="EMBL" id="JASCQO010000055">
    <property type="protein sequence ID" value="MDI5936376.1"/>
    <property type="molecule type" value="Genomic_DNA"/>
</dbReference>
<dbReference type="InterPro" id="IPR029060">
    <property type="entry name" value="PIN-like_dom_sf"/>
</dbReference>
<evidence type="ECO:0000313" key="3">
    <source>
        <dbReference type="Proteomes" id="UP001244242"/>
    </source>
</evidence>
<name>A0ABT6VQV9_9GAMM</name>
<sequence length="144" mass="15805">MILVDTNVLLDVIQKREPHYPASAAVIDGILRHRYRGTLSAHAVTTIHFLVHRHQNGDLAHQAVAWLLRHFDIASVGRAELWRAQGLGWADFEDAVVAAAAETRGCHTIVTRNVRDFAGSPVPAMTPEEYLLSVPSAEGPPQDS</sequence>
<evidence type="ECO:0000313" key="2">
    <source>
        <dbReference type="EMBL" id="MDI5936376.1"/>
    </source>
</evidence>
<reference evidence="2 3" key="1">
    <citation type="submission" date="2023-04" db="EMBL/GenBank/DDBJ databases">
        <title>Halomonas strains isolated from rhizosphere soil.</title>
        <authorList>
            <person name="Xu L."/>
            <person name="Sun J.-Q."/>
        </authorList>
    </citation>
    <scope>NUCLEOTIDE SEQUENCE [LARGE SCALE GENOMIC DNA]</scope>
    <source>
        <strain evidence="2 3">LN1S58</strain>
    </source>
</reference>
<organism evidence="2 3">
    <name type="scientific">Halomonas kalidii</name>
    <dbReference type="NCBI Taxonomy" id="3043293"/>
    <lineage>
        <taxon>Bacteria</taxon>
        <taxon>Pseudomonadati</taxon>
        <taxon>Pseudomonadota</taxon>
        <taxon>Gammaproteobacteria</taxon>
        <taxon>Oceanospirillales</taxon>
        <taxon>Halomonadaceae</taxon>
        <taxon>Halomonas</taxon>
    </lineage>
</organism>
<dbReference type="Proteomes" id="UP001244242">
    <property type="component" value="Unassembled WGS sequence"/>
</dbReference>
<evidence type="ECO:0000259" key="1">
    <source>
        <dbReference type="Pfam" id="PF13470"/>
    </source>
</evidence>